<evidence type="ECO:0000256" key="1">
    <source>
        <dbReference type="ARBA" id="ARBA00004613"/>
    </source>
</evidence>
<accession>A0A6L3T443</accession>
<dbReference type="SUPFAM" id="SSF51120">
    <property type="entry name" value="beta-Roll"/>
    <property type="match status" value="1"/>
</dbReference>
<feature type="domain" description="Right handed beta helix" evidence="6">
    <location>
        <begin position="134"/>
        <end position="286"/>
    </location>
</feature>
<keyword evidence="2" id="KW-0964">Secreted</keyword>
<comment type="subcellular location">
    <subcellularLocation>
        <location evidence="1">Secreted</location>
    </subcellularLocation>
</comment>
<dbReference type="InterPro" id="IPR039448">
    <property type="entry name" value="Beta_helix"/>
</dbReference>
<dbReference type="EMBL" id="VZZK01000016">
    <property type="protein sequence ID" value="KAB1078007.1"/>
    <property type="molecule type" value="Genomic_DNA"/>
</dbReference>
<gene>
    <name evidence="7" type="ORF">F6X53_16030</name>
</gene>
<dbReference type="PROSITE" id="PS00330">
    <property type="entry name" value="HEMOLYSIN_CALCIUM"/>
    <property type="match status" value="1"/>
</dbReference>
<dbReference type="Gene3D" id="2.160.20.10">
    <property type="entry name" value="Single-stranded right-handed beta-helix, Pectin lyase-like"/>
    <property type="match status" value="1"/>
</dbReference>
<dbReference type="SMART" id="SM00710">
    <property type="entry name" value="PbH1"/>
    <property type="match status" value="6"/>
</dbReference>
<comment type="caution">
    <text evidence="7">The sequence shown here is derived from an EMBL/GenBank/DDBJ whole genome shotgun (WGS) entry which is preliminary data.</text>
</comment>
<dbReference type="InterPro" id="IPR011049">
    <property type="entry name" value="Serralysin-like_metalloprot_C"/>
</dbReference>
<sequence>MTLALSKNLKSHAEQKNVLDFSKQREQTQGDRMISITTYGASASAKDNTAAIQSAINAAKAAGTTVDVPAGTFKHAGVLNLDGVQMTGHGDSSVLAATNAATQAVMLTGTGAGLSNLKLVGAGGERLASYEAGGLSVLNATNFTVDHVTIDHASAAGMHISGSSNGKVTNNVLSYTGADSIHFSNYEGVNHDIEVAGNRIDHSGDDGVAVVSYAADGAASYNINVHDNAVVDQIWGRGYSVVGGHDIVIEDNYYNNNQAGFAGVYIAAEGEYGTLPVDNVKVEDNVIVSAGGNHGSIHVYASSGPVTDITIDNNWIYNSKNTDVILNGGSGQSGISVTNNDDYGPAAFLSDQAGAKPVVSGNTENAAKAAPTLTEWLAAHNDGGTAAPAPVTSAPAPITTAPSPAPTTPAPTAPTPAPAGLTLIGNSGGNTLKGGAGNDILNGHGGKDMLTGGAGSDSFVFDTRSEANGDTITDFAHGLDKIDLSHIDANSRAAGNQGFTFIGEQGFHGTAGELKAYHSGANTYLAGDVNGDGSADFTIKALGAHSFATADFIL</sequence>
<name>A0A6L3T443_9HYPH</name>
<dbReference type="PRINTS" id="PR00313">
    <property type="entry name" value="CABNDNGRPT"/>
</dbReference>
<organism evidence="7 8">
    <name type="scientific">Methylobacterium soli</name>
    <dbReference type="NCBI Taxonomy" id="553447"/>
    <lineage>
        <taxon>Bacteria</taxon>
        <taxon>Pseudomonadati</taxon>
        <taxon>Pseudomonadota</taxon>
        <taxon>Alphaproteobacteria</taxon>
        <taxon>Hyphomicrobiales</taxon>
        <taxon>Methylobacteriaceae</taxon>
        <taxon>Methylobacterium</taxon>
    </lineage>
</organism>
<dbReference type="InterPro" id="IPR011050">
    <property type="entry name" value="Pectin_lyase_fold/virulence"/>
</dbReference>
<dbReference type="Pfam" id="PF08548">
    <property type="entry name" value="Peptidase_M10_C"/>
    <property type="match status" value="1"/>
</dbReference>
<dbReference type="PANTHER" id="PTHR38340:SF1">
    <property type="entry name" value="S-LAYER PROTEIN"/>
    <property type="match status" value="1"/>
</dbReference>
<evidence type="ECO:0000256" key="3">
    <source>
        <dbReference type="ARBA" id="ARBA00022737"/>
    </source>
</evidence>
<dbReference type="InterPro" id="IPR018511">
    <property type="entry name" value="Hemolysin-typ_Ca-bd_CS"/>
</dbReference>
<evidence type="ECO:0000256" key="4">
    <source>
        <dbReference type="SAM" id="MobiDB-lite"/>
    </source>
</evidence>
<feature type="compositionally biased region" description="Low complexity" evidence="4">
    <location>
        <begin position="385"/>
        <end position="402"/>
    </location>
</feature>
<dbReference type="InterPro" id="IPR012334">
    <property type="entry name" value="Pectin_lyas_fold"/>
</dbReference>
<evidence type="ECO:0000313" key="8">
    <source>
        <dbReference type="Proteomes" id="UP000474159"/>
    </source>
</evidence>
<keyword evidence="8" id="KW-1185">Reference proteome</keyword>
<dbReference type="SUPFAM" id="SSF51126">
    <property type="entry name" value="Pectin lyase-like"/>
    <property type="match status" value="1"/>
</dbReference>
<dbReference type="AlphaFoldDB" id="A0A6L3T443"/>
<dbReference type="InterPro" id="IPR050557">
    <property type="entry name" value="RTX_toxin/Mannuronan_C5-epim"/>
</dbReference>
<proteinExistence type="predicted"/>
<evidence type="ECO:0000313" key="7">
    <source>
        <dbReference type="EMBL" id="KAB1078007.1"/>
    </source>
</evidence>
<evidence type="ECO:0008006" key="9">
    <source>
        <dbReference type="Google" id="ProtNLM"/>
    </source>
</evidence>
<dbReference type="InterPro" id="IPR006626">
    <property type="entry name" value="PbH1"/>
</dbReference>
<reference evidence="7 8" key="1">
    <citation type="submission" date="2019-09" db="EMBL/GenBank/DDBJ databases">
        <title>YIM 48816 draft genome.</title>
        <authorList>
            <person name="Jiang L."/>
        </authorList>
    </citation>
    <scope>NUCLEOTIDE SEQUENCE [LARGE SCALE GENOMIC DNA]</scope>
    <source>
        <strain evidence="7 8">YIM 48816</strain>
    </source>
</reference>
<dbReference type="OrthoDB" id="419320at2"/>
<feature type="region of interest" description="Disordered" evidence="4">
    <location>
        <begin position="383"/>
        <end position="414"/>
    </location>
</feature>
<dbReference type="PANTHER" id="PTHR38340">
    <property type="entry name" value="S-LAYER PROTEIN"/>
    <property type="match status" value="1"/>
</dbReference>
<dbReference type="GO" id="GO:0005615">
    <property type="term" value="C:extracellular space"/>
    <property type="evidence" value="ECO:0007669"/>
    <property type="project" value="InterPro"/>
</dbReference>
<dbReference type="Proteomes" id="UP000474159">
    <property type="component" value="Unassembled WGS sequence"/>
</dbReference>
<evidence type="ECO:0000256" key="2">
    <source>
        <dbReference type="ARBA" id="ARBA00022525"/>
    </source>
</evidence>
<feature type="domain" description="Peptidase M10 serralysin C-terminal" evidence="5">
    <location>
        <begin position="434"/>
        <end position="553"/>
    </location>
</feature>
<evidence type="ECO:0000259" key="6">
    <source>
        <dbReference type="Pfam" id="PF13229"/>
    </source>
</evidence>
<dbReference type="Pfam" id="PF13229">
    <property type="entry name" value="Beta_helix"/>
    <property type="match status" value="1"/>
</dbReference>
<protein>
    <recommendedName>
        <fullName evidence="9">Right handed beta helix domain-containing protein</fullName>
    </recommendedName>
</protein>
<dbReference type="Gene3D" id="2.150.10.10">
    <property type="entry name" value="Serralysin-like metalloprotease, C-terminal"/>
    <property type="match status" value="1"/>
</dbReference>
<keyword evidence="3" id="KW-0677">Repeat</keyword>
<dbReference type="GO" id="GO:0005509">
    <property type="term" value="F:calcium ion binding"/>
    <property type="evidence" value="ECO:0007669"/>
    <property type="project" value="InterPro"/>
</dbReference>
<evidence type="ECO:0000259" key="5">
    <source>
        <dbReference type="Pfam" id="PF08548"/>
    </source>
</evidence>
<feature type="compositionally biased region" description="Pro residues" evidence="4">
    <location>
        <begin position="403"/>
        <end position="414"/>
    </location>
</feature>
<dbReference type="InterPro" id="IPR013858">
    <property type="entry name" value="Peptidase_M10B_C"/>
</dbReference>